<feature type="coiled-coil region" evidence="2">
    <location>
        <begin position="630"/>
        <end position="657"/>
    </location>
</feature>
<feature type="region of interest" description="Disordered" evidence="3">
    <location>
        <begin position="976"/>
        <end position="1000"/>
    </location>
</feature>
<dbReference type="AlphaFoldDB" id="A0A8K1CKM6"/>
<evidence type="ECO:0000256" key="1">
    <source>
        <dbReference type="PROSITE-ProRule" id="PRU00259"/>
    </source>
</evidence>
<feature type="compositionally biased region" description="Polar residues" evidence="3">
    <location>
        <begin position="510"/>
        <end position="534"/>
    </location>
</feature>
<protein>
    <submittedName>
        <fullName evidence="4">Uncharacterized protein</fullName>
    </submittedName>
</protein>
<comment type="caution">
    <text evidence="4">The sequence shown here is derived from an EMBL/GenBank/DDBJ whole genome shotgun (WGS) entry which is preliminary data.</text>
</comment>
<feature type="region of interest" description="Disordered" evidence="3">
    <location>
        <begin position="446"/>
        <end position="534"/>
    </location>
</feature>
<dbReference type="Proteomes" id="UP000794436">
    <property type="component" value="Unassembled WGS sequence"/>
</dbReference>
<feature type="repeat" description="ARM" evidence="1">
    <location>
        <begin position="247"/>
        <end position="276"/>
    </location>
</feature>
<dbReference type="PROSITE" id="PS50176">
    <property type="entry name" value="ARM_REPEAT"/>
    <property type="match status" value="1"/>
</dbReference>
<feature type="compositionally biased region" description="Low complexity" evidence="3">
    <location>
        <begin position="981"/>
        <end position="1000"/>
    </location>
</feature>
<reference evidence="4" key="1">
    <citation type="submission" date="2019-03" db="EMBL/GenBank/DDBJ databases">
        <title>Long read genome sequence of the mycoparasitic Pythium oligandrum ATCC 38472 isolated from sugarbeet rhizosphere.</title>
        <authorList>
            <person name="Gaulin E."/>
        </authorList>
    </citation>
    <scope>NUCLEOTIDE SEQUENCE</scope>
    <source>
        <strain evidence="4">ATCC 38472_TT</strain>
    </source>
</reference>
<dbReference type="SUPFAM" id="SSF48371">
    <property type="entry name" value="ARM repeat"/>
    <property type="match status" value="1"/>
</dbReference>
<dbReference type="InterPro" id="IPR011989">
    <property type="entry name" value="ARM-like"/>
</dbReference>
<organism evidence="4 5">
    <name type="scientific">Pythium oligandrum</name>
    <name type="common">Mycoparasitic fungus</name>
    <dbReference type="NCBI Taxonomy" id="41045"/>
    <lineage>
        <taxon>Eukaryota</taxon>
        <taxon>Sar</taxon>
        <taxon>Stramenopiles</taxon>
        <taxon>Oomycota</taxon>
        <taxon>Peronosporomycetes</taxon>
        <taxon>Pythiales</taxon>
        <taxon>Pythiaceae</taxon>
        <taxon>Pythium</taxon>
    </lineage>
</organism>
<dbReference type="InterPro" id="IPR016024">
    <property type="entry name" value="ARM-type_fold"/>
</dbReference>
<sequence>MEGVLTRLWEISDHVSSEPKSYETIVEAQHLWKTLETLIATLKKNEFRVADPVCSRVLACVRAVLAVPRSWRVSAPGSSSSPGAKSVPALAVQVLLKLAVRGEEERAVVVLEGFVDLLVQMLASKTVDLSTMEAVSVLNAFQAIAADSKSRAQLLQSKTVPAAVMSMRHFNLELVVLVASCKFLQLMASESDGRRQIADEEAIFVILSAANRYGNDTTMALSASDLFHSLSLDFRSNEASSEPAVQGIIEMIVKVMRRHSQLRQIQAFGVATLRNLVVADDVARQFLCEYSCQVIWEITGCAFEASSDATTDTTELLESLLSDPICYEYLQTTLRINATPQEAKDQMRMLQGLSDLIPRLEDKQNQSIHEHTAQEIAFVIEQMQKLMRSSSHVDTPASPDRNSLLEYDQEEEEISIPAIKIVHSVDKMASMVPQKRVVFADLDDDDSHRYLDEDSPVGTSGRLSKGSRDEERRWNGQQSPRIEGNSPHSDSSRSRSAFCIKSPNVGLPVQRSSKGAWESSNASSPCRKSPSKESTVSESTYWQRLYESRHWEFQELQGEYRLLQESYKLVLRRAQEQSKLLNIQNARIKHHIDVHQLMLAKTKDLEIAVEDAKRKHQVERELRLAEVAQADKLSYSLQEAMQEIRTLNSNNSTTSRELVQREKLRLDSQQRATEIKQQKQQAEYERDDALGQIRAIQTETVELSKQLHETRREALETLQMREEDVNAPRPSIFSEIIRNSPTSRSRKLSNYTLTTKRVSTNRQQQRKSMYAGSFTNAIRPVDASVFRKASVSGGDMLECASLSSSKLVHADDDEIEPPKDDFSELHSQILVGTNPRGLNADEIEQQLQIAYESLETSLEGNGVHLATVRKFFQESGIVEPPVVAGDVDTILTKVLNQAQDNRRRSMPRKDFTLAQPLGKSSFSTEAKRLRYFDLATFYEAATLMSLRRFPRCDAKAALELFVLDYLLPMQSRRARRSSNVSGTASSMISSRSGSICSNGGSGGASSPTAIGIGVLKAVLNGLALHVGHNPDIEDDQHSQRHQHVFRQRKNKREDVIYSMVEMQTVLAREYKPLATICEFYSAMHHTPRDALLKDDSTCLPLSFELVLTFAVDFEIIPSFMDRLSLKHLYAEVGGYLKMYFASSSHMPNRKGTLAATCSDPETLKKVALSMMLARLAMELFGTRHEYETPEKQITALLQWLDNSVGREKIQKKAMLPIVIRFSRKLYAIK</sequence>
<dbReference type="Gene3D" id="1.25.10.10">
    <property type="entry name" value="Leucine-rich Repeat Variant"/>
    <property type="match status" value="1"/>
</dbReference>
<evidence type="ECO:0000256" key="3">
    <source>
        <dbReference type="SAM" id="MobiDB-lite"/>
    </source>
</evidence>
<keyword evidence="2" id="KW-0175">Coiled coil</keyword>
<keyword evidence="5" id="KW-1185">Reference proteome</keyword>
<name>A0A8K1CKM6_PYTOL</name>
<gene>
    <name evidence="4" type="ORF">Poli38472_011593</name>
</gene>
<dbReference type="EMBL" id="SPLM01000039">
    <property type="protein sequence ID" value="TMW64713.1"/>
    <property type="molecule type" value="Genomic_DNA"/>
</dbReference>
<dbReference type="OrthoDB" id="71174at2759"/>
<evidence type="ECO:0000313" key="4">
    <source>
        <dbReference type="EMBL" id="TMW64713.1"/>
    </source>
</evidence>
<evidence type="ECO:0000313" key="5">
    <source>
        <dbReference type="Proteomes" id="UP000794436"/>
    </source>
</evidence>
<dbReference type="InterPro" id="IPR000225">
    <property type="entry name" value="Armadillo"/>
</dbReference>
<proteinExistence type="predicted"/>
<evidence type="ECO:0000256" key="2">
    <source>
        <dbReference type="SAM" id="Coils"/>
    </source>
</evidence>
<accession>A0A8K1CKM6</accession>